<evidence type="ECO:0000259" key="4">
    <source>
        <dbReference type="PROSITE" id="PS50873"/>
    </source>
</evidence>
<dbReference type="SMART" id="SM00635">
    <property type="entry name" value="BID_2"/>
    <property type="match status" value="1"/>
</dbReference>
<evidence type="ECO:0000256" key="2">
    <source>
        <dbReference type="ARBA" id="ARBA00022729"/>
    </source>
</evidence>
<keyword evidence="3" id="KW-0325">Glycoprotein</keyword>
<proteinExistence type="predicted"/>
<dbReference type="PANTHER" id="PTHR42970">
    <property type="entry name" value="PECTATE LYASE C-RELATED"/>
    <property type="match status" value="1"/>
</dbReference>
<dbReference type="InterPro" id="IPR002016">
    <property type="entry name" value="Haem_peroxidase"/>
</dbReference>
<dbReference type="SMART" id="SM00089">
    <property type="entry name" value="PKD"/>
    <property type="match status" value="3"/>
</dbReference>
<dbReference type="Pfam" id="PF18962">
    <property type="entry name" value="Por_Secre_tail"/>
    <property type="match status" value="1"/>
</dbReference>
<dbReference type="InterPro" id="IPR011050">
    <property type="entry name" value="Pectin_lyase_fold/virulence"/>
</dbReference>
<keyword evidence="1" id="KW-0479">Metal-binding</keyword>
<reference evidence="5 6" key="1">
    <citation type="submission" date="2018-07" db="EMBL/GenBank/DDBJ databases">
        <title>Genomic Encyclopedia of Type Strains, Phase III (KMG-III): the genomes of soil and plant-associated and newly described type strains.</title>
        <authorList>
            <person name="Whitman W."/>
        </authorList>
    </citation>
    <scope>NUCLEOTIDE SEQUENCE [LARGE SCALE GENOMIC DNA]</scope>
    <source>
        <strain evidence="5 6">CECT 7948</strain>
    </source>
</reference>
<dbReference type="GO" id="GO:0046872">
    <property type="term" value="F:metal ion binding"/>
    <property type="evidence" value="ECO:0007669"/>
    <property type="project" value="UniProtKB-KW"/>
</dbReference>
<dbReference type="SUPFAM" id="SSF49373">
    <property type="entry name" value="Invasin/intimin cell-adhesion fragments"/>
    <property type="match status" value="1"/>
</dbReference>
<name>A0A3D9N2A9_9FLAO</name>
<feature type="domain" description="Plant heme peroxidase family profile" evidence="4">
    <location>
        <begin position="642"/>
        <end position="866"/>
    </location>
</feature>
<dbReference type="InterPro" id="IPR052063">
    <property type="entry name" value="Polysaccharide_Lyase_1"/>
</dbReference>
<dbReference type="GO" id="GO:0004601">
    <property type="term" value="F:peroxidase activity"/>
    <property type="evidence" value="ECO:0007669"/>
    <property type="project" value="InterPro"/>
</dbReference>
<dbReference type="InterPro" id="IPR003343">
    <property type="entry name" value="Big_2"/>
</dbReference>
<evidence type="ECO:0000256" key="3">
    <source>
        <dbReference type="ARBA" id="ARBA00023180"/>
    </source>
</evidence>
<accession>A0A3D9N2A9</accession>
<dbReference type="PANTHER" id="PTHR42970:SF1">
    <property type="entry name" value="PECTATE LYASE C-RELATED"/>
    <property type="match status" value="1"/>
</dbReference>
<dbReference type="GO" id="GO:0006979">
    <property type="term" value="P:response to oxidative stress"/>
    <property type="evidence" value="ECO:0007669"/>
    <property type="project" value="InterPro"/>
</dbReference>
<dbReference type="InterPro" id="IPR026444">
    <property type="entry name" value="Secre_tail"/>
</dbReference>
<comment type="caution">
    <text evidence="5">The sequence shown here is derived from an EMBL/GenBank/DDBJ whole genome shotgun (WGS) entry which is preliminary data.</text>
</comment>
<keyword evidence="2" id="KW-0732">Signal</keyword>
<dbReference type="RefSeq" id="WP_115808772.1">
    <property type="nucleotide sequence ID" value="NZ_QREI01000002.1"/>
</dbReference>
<dbReference type="InterPro" id="IPR008964">
    <property type="entry name" value="Invasin/intimin_cell_adhesion"/>
</dbReference>
<dbReference type="Pfam" id="PF02368">
    <property type="entry name" value="Big_2"/>
    <property type="match status" value="1"/>
</dbReference>
<dbReference type="Gene3D" id="2.60.40.1080">
    <property type="match status" value="1"/>
</dbReference>
<keyword evidence="6" id="KW-1185">Reference proteome</keyword>
<dbReference type="OrthoDB" id="9765926at2"/>
<dbReference type="PROSITE" id="PS50873">
    <property type="entry name" value="PEROXIDASE_4"/>
    <property type="match status" value="1"/>
</dbReference>
<dbReference type="InterPro" id="IPR013783">
    <property type="entry name" value="Ig-like_fold"/>
</dbReference>
<dbReference type="SUPFAM" id="SSF51126">
    <property type="entry name" value="Pectin lyase-like"/>
    <property type="match status" value="1"/>
</dbReference>
<dbReference type="InterPro" id="IPR022409">
    <property type="entry name" value="PKD/Chitinase_dom"/>
</dbReference>
<gene>
    <name evidence="5" type="ORF">DFQ09_102390</name>
</gene>
<dbReference type="Gene3D" id="2.160.20.10">
    <property type="entry name" value="Single-stranded right-handed beta-helix, Pectin lyase-like"/>
    <property type="match status" value="1"/>
</dbReference>
<dbReference type="Gene3D" id="2.60.40.10">
    <property type="entry name" value="Immunoglobulins"/>
    <property type="match status" value="2"/>
</dbReference>
<dbReference type="Proteomes" id="UP000256919">
    <property type="component" value="Unassembled WGS sequence"/>
</dbReference>
<dbReference type="NCBIfam" id="TIGR04183">
    <property type="entry name" value="Por_Secre_tail"/>
    <property type="match status" value="1"/>
</dbReference>
<organism evidence="5 6">
    <name type="scientific">Winogradskyella pacifica</name>
    <dbReference type="NCBI Taxonomy" id="664642"/>
    <lineage>
        <taxon>Bacteria</taxon>
        <taxon>Pseudomonadati</taxon>
        <taxon>Bacteroidota</taxon>
        <taxon>Flavobacteriia</taxon>
        <taxon>Flavobacteriales</taxon>
        <taxon>Flavobacteriaceae</taxon>
        <taxon>Winogradskyella</taxon>
    </lineage>
</organism>
<evidence type="ECO:0000313" key="5">
    <source>
        <dbReference type="EMBL" id="REE25799.1"/>
    </source>
</evidence>
<dbReference type="EMBL" id="QREI01000002">
    <property type="protein sequence ID" value="REE25799.1"/>
    <property type="molecule type" value="Genomic_DNA"/>
</dbReference>
<sequence length="1584" mass="169397">MNKIIYFLLIIPFLSLSQQKAFPTAYGGGAYASGGRVGNVYHVTSLSDDNTVGTFRWALSQPRPSTIVFDVSGIINLLTPLQINGNDLTIAGQTAPTGGVTLTYPAEGKLSYGDAQNIIMRYIRVRPQYQGDTALSIFPGNSEGDEASNLIFDHISISYAGLQGFSMRGKETKNITFQHGIIAESKTGSLFGDTDTANFSYDNTFRTTMFYNVGQRTPNTSSGRADVYNNVVYQWINRLTTVKVNSHINHFNNYYFLGSRVSLWYQYQSNPKMWFVNGATNEHPEFPFNIYTKGNIVQDLFTDPEADNQYLWIEHAYSSQTERVDPSFFTDVKFPMIGAVPEEMTAVEASIAVPLDSGAYKFLNADGSVGIYRDPQDARYVNNVINDTPEFFDNYGYGESGSYHSASEEQPYLDFLAAISTTPVNTREEGFYVSNEHIPEIWFQANVPTGQNHNDIAPSGYTWLEEYLNGVDADSETSAIGVESIAVTPATAELQISETLQLTVTITPSNASNQSGEWTSSDESIATVDSNGLVTPVSFGDVTITFITNDGGFTDTSEITVFPEALQASAGTDQQICQGESVTLTASGGISYVWSTGETTESIEVTPNATITYTVTVSDDFGQSEEASVTVTVNSIPLVNAGEDQTICLGQSATLVATGGVSYLWNTGETTASIEVNPSVETSYSVEVSNENCSSIDEVTVFVAEIPNITISEDIVIIESETTTLTATGGENYEWSTGETTESIEVNPTETTIYTVSSVSENGCVSSANVTVTVIAEIIADAGEDITICNGEFVTLSASGGSTYLWNTGDSGSELIINPTITTTYTVIVEDEYGYTKDDSVTVFVNESPNITVGDDVFIMIGDSTTLTANGGNNFVWSTGETTDEISVSPDVTTTYIVTGFSENGCQNTAEVTVTVVEELNANAGEDVSICLGESVTLNASGGITYIWNTGGSGATPTVTPTETTAYTVTITDGFGNSDTDDVIVTVNPLPIANAGENQTICVGEFVNLTAEGGDTYLWSTGETTANITVNPNEDTIYTVETFSNNCSDSADVTVFVSTMPEVVVSEDVTIVTGSSTTLLVSGGDSYLWNTGDTSNSIEVSPIETTTYSVTGFSANGCQSVAEVTVTVIAEVNADAGNDVAICFGESVTLNASGGINYTWSTGEAGASLTLSPTETTTYTVTVTDSFGNSDTDSVTVIVNELPTITISESITIIEGDSTNLLVSGAESYLWNTGDTSNSILVSPSQTTTYSVVGTTNSCSSELKEVTVKVTPLFRASAGTDERVCDNQNYEVVLTANEGDSYLWSTGETSQSIVVNPLSTSTYSVTVTQGDQSDTDDVKVYVDPSPVVTIANGESVEILSGDFVTLSASGANTYRWNNGASQPNIAVSPSITTTYEIKGFIGECYDEKQVTVNVLNRVNADAGEDVFACLEDVSTLTASGGDDYIWSTGETTQTIEVSPTETTDYTVTVFNALDFDEATVRVEVDVNCGIDSTNPVEEETEFAFDVYPNPASGIVNVKISGSLIVSDINIFDVTGKLVQYIKITNENLNPSTTTQVDISSLQAGVYFIKLNNKDRNITKKLIVK</sequence>
<dbReference type="InterPro" id="IPR012334">
    <property type="entry name" value="Pectin_lyas_fold"/>
</dbReference>
<evidence type="ECO:0000313" key="6">
    <source>
        <dbReference type="Proteomes" id="UP000256919"/>
    </source>
</evidence>
<evidence type="ECO:0000256" key="1">
    <source>
        <dbReference type="ARBA" id="ARBA00022723"/>
    </source>
</evidence>
<protein>
    <submittedName>
        <fullName evidence="5">Putative secreted protein (Por secretion system target)</fullName>
    </submittedName>
</protein>
<dbReference type="GO" id="GO:0020037">
    <property type="term" value="F:heme binding"/>
    <property type="evidence" value="ECO:0007669"/>
    <property type="project" value="InterPro"/>
</dbReference>